<dbReference type="Proteomes" id="UP000799778">
    <property type="component" value="Unassembled WGS sequence"/>
</dbReference>
<reference evidence="1" key="1">
    <citation type="journal article" date="2020" name="Stud. Mycol.">
        <title>101 Dothideomycetes genomes: a test case for predicting lifestyles and emergence of pathogens.</title>
        <authorList>
            <person name="Haridas S."/>
            <person name="Albert R."/>
            <person name="Binder M."/>
            <person name="Bloem J."/>
            <person name="Labutti K."/>
            <person name="Salamov A."/>
            <person name="Andreopoulos B."/>
            <person name="Baker S."/>
            <person name="Barry K."/>
            <person name="Bills G."/>
            <person name="Bluhm B."/>
            <person name="Cannon C."/>
            <person name="Castanera R."/>
            <person name="Culley D."/>
            <person name="Daum C."/>
            <person name="Ezra D."/>
            <person name="Gonzalez J."/>
            <person name="Henrissat B."/>
            <person name="Kuo A."/>
            <person name="Liang C."/>
            <person name="Lipzen A."/>
            <person name="Lutzoni F."/>
            <person name="Magnuson J."/>
            <person name="Mondo S."/>
            <person name="Nolan M."/>
            <person name="Ohm R."/>
            <person name="Pangilinan J."/>
            <person name="Park H.-J."/>
            <person name="Ramirez L."/>
            <person name="Alfaro M."/>
            <person name="Sun H."/>
            <person name="Tritt A."/>
            <person name="Yoshinaga Y."/>
            <person name="Zwiers L.-H."/>
            <person name="Turgeon B."/>
            <person name="Goodwin S."/>
            <person name="Spatafora J."/>
            <person name="Crous P."/>
            <person name="Grigoriev I."/>
        </authorList>
    </citation>
    <scope>NUCLEOTIDE SEQUENCE</scope>
    <source>
        <strain evidence="1">CBS 175.79</strain>
    </source>
</reference>
<evidence type="ECO:0000313" key="2">
    <source>
        <dbReference type="Proteomes" id="UP000799778"/>
    </source>
</evidence>
<protein>
    <submittedName>
        <fullName evidence="1">Uncharacterized protein</fullName>
    </submittedName>
</protein>
<organism evidence="1 2">
    <name type="scientific">Aaosphaeria arxii CBS 175.79</name>
    <dbReference type="NCBI Taxonomy" id="1450172"/>
    <lineage>
        <taxon>Eukaryota</taxon>
        <taxon>Fungi</taxon>
        <taxon>Dikarya</taxon>
        <taxon>Ascomycota</taxon>
        <taxon>Pezizomycotina</taxon>
        <taxon>Dothideomycetes</taxon>
        <taxon>Pleosporomycetidae</taxon>
        <taxon>Pleosporales</taxon>
        <taxon>Pleosporales incertae sedis</taxon>
        <taxon>Aaosphaeria</taxon>
    </lineage>
</organism>
<name>A0A6A5X8A6_9PLEO</name>
<dbReference type="RefSeq" id="XP_033377468.1">
    <property type="nucleotide sequence ID" value="XM_033529636.1"/>
</dbReference>
<dbReference type="AlphaFoldDB" id="A0A6A5X8A6"/>
<dbReference type="OrthoDB" id="3739793at2759"/>
<accession>A0A6A5X8A6</accession>
<proteinExistence type="predicted"/>
<sequence length="437" mass="51044">MAIFNDLAVELQEAIWELVLPAARGVHWIEIEGTPQDPEYIRDSIRFTQWHKFDSIPETSEDVFEARDHNPGFLERVNITKSGVSGPFFRYLYTTVPAVFGRLGSDDRTLGHEIENCKRQEGDLADEIAYTRRCRQLSTYYQITTLLSICRLSRCIANKYIRDNRKCSWSVHRSMGPLHRPRPMEVWEAQYSGGKFPSISGRKQVLRPRMHTLDLIVFRLHDSQGRATPLLRQAAWQYYIEFYMHGKTFGCFDRVGIEWHPSWGTGVGRAMLRSQNVQAIVRRMQMQHKHITPYWLVDGVPRPDWSRDYPKVVGHIFARRIAEEKERHLEHLKKHWELSDEELAAMVTDQHLNQVFEANGRRYYIVFVVFDSFEDEEIDQLEKAGLGYCEPFPGSASMWPEAIREPAQLAYDVHYDDSNNLGTASYTSYILSWEPIH</sequence>
<evidence type="ECO:0000313" key="1">
    <source>
        <dbReference type="EMBL" id="KAF2009129.1"/>
    </source>
</evidence>
<dbReference type="EMBL" id="ML978080">
    <property type="protein sequence ID" value="KAF2009129.1"/>
    <property type="molecule type" value="Genomic_DNA"/>
</dbReference>
<dbReference type="GeneID" id="54287033"/>
<keyword evidence="2" id="KW-1185">Reference proteome</keyword>
<gene>
    <name evidence="1" type="ORF">BU24DRAFT_429052</name>
</gene>